<name>A0A4Y7TW98_COPMI</name>
<keyword evidence="3" id="KW-1185">Reference proteome</keyword>
<gene>
    <name evidence="2" type="ORF">FA13DRAFT_1786212</name>
</gene>
<accession>A0A4Y7TW98</accession>
<dbReference type="EMBL" id="QPFP01000003">
    <property type="protein sequence ID" value="TEB38433.1"/>
    <property type="molecule type" value="Genomic_DNA"/>
</dbReference>
<feature type="region of interest" description="Disordered" evidence="1">
    <location>
        <begin position="44"/>
        <end position="63"/>
    </location>
</feature>
<evidence type="ECO:0000313" key="2">
    <source>
        <dbReference type="EMBL" id="TEB38433.1"/>
    </source>
</evidence>
<protein>
    <submittedName>
        <fullName evidence="2">Uncharacterized protein</fullName>
    </submittedName>
</protein>
<organism evidence="2 3">
    <name type="scientific">Coprinellus micaceus</name>
    <name type="common">Glistening ink-cap mushroom</name>
    <name type="synonym">Coprinus micaceus</name>
    <dbReference type="NCBI Taxonomy" id="71717"/>
    <lineage>
        <taxon>Eukaryota</taxon>
        <taxon>Fungi</taxon>
        <taxon>Dikarya</taxon>
        <taxon>Basidiomycota</taxon>
        <taxon>Agaricomycotina</taxon>
        <taxon>Agaricomycetes</taxon>
        <taxon>Agaricomycetidae</taxon>
        <taxon>Agaricales</taxon>
        <taxon>Agaricineae</taxon>
        <taxon>Psathyrellaceae</taxon>
        <taxon>Coprinellus</taxon>
    </lineage>
</organism>
<dbReference type="AlphaFoldDB" id="A0A4Y7TW98"/>
<sequence>MAPPNRREVVRENNGVLTLIRSRDHPNRPLSPSVFVLILNGGTQGSAERDRGTGIQSPVSTTTRLRFGPHLDVQDMYPLGPGDTLFTRWSLEDPPEKDMFALRFASVSGTDTSNRPRPRAPYPLSRTPQRFTFVMYPPVSD</sequence>
<evidence type="ECO:0000313" key="3">
    <source>
        <dbReference type="Proteomes" id="UP000298030"/>
    </source>
</evidence>
<dbReference type="Proteomes" id="UP000298030">
    <property type="component" value="Unassembled WGS sequence"/>
</dbReference>
<feature type="compositionally biased region" description="Polar residues" evidence="1">
    <location>
        <begin position="54"/>
        <end position="63"/>
    </location>
</feature>
<evidence type="ECO:0000256" key="1">
    <source>
        <dbReference type="SAM" id="MobiDB-lite"/>
    </source>
</evidence>
<reference evidence="2 3" key="1">
    <citation type="journal article" date="2019" name="Nat. Ecol. Evol.">
        <title>Megaphylogeny resolves global patterns of mushroom evolution.</title>
        <authorList>
            <person name="Varga T."/>
            <person name="Krizsan K."/>
            <person name="Foldi C."/>
            <person name="Dima B."/>
            <person name="Sanchez-Garcia M."/>
            <person name="Sanchez-Ramirez S."/>
            <person name="Szollosi G.J."/>
            <person name="Szarkandi J.G."/>
            <person name="Papp V."/>
            <person name="Albert L."/>
            <person name="Andreopoulos W."/>
            <person name="Angelini C."/>
            <person name="Antonin V."/>
            <person name="Barry K.W."/>
            <person name="Bougher N.L."/>
            <person name="Buchanan P."/>
            <person name="Buyck B."/>
            <person name="Bense V."/>
            <person name="Catcheside P."/>
            <person name="Chovatia M."/>
            <person name="Cooper J."/>
            <person name="Damon W."/>
            <person name="Desjardin D."/>
            <person name="Finy P."/>
            <person name="Geml J."/>
            <person name="Haridas S."/>
            <person name="Hughes K."/>
            <person name="Justo A."/>
            <person name="Karasinski D."/>
            <person name="Kautmanova I."/>
            <person name="Kiss B."/>
            <person name="Kocsube S."/>
            <person name="Kotiranta H."/>
            <person name="LaButti K.M."/>
            <person name="Lechner B.E."/>
            <person name="Liimatainen K."/>
            <person name="Lipzen A."/>
            <person name="Lukacs Z."/>
            <person name="Mihaltcheva S."/>
            <person name="Morgado L.N."/>
            <person name="Niskanen T."/>
            <person name="Noordeloos M.E."/>
            <person name="Ohm R.A."/>
            <person name="Ortiz-Santana B."/>
            <person name="Ovrebo C."/>
            <person name="Racz N."/>
            <person name="Riley R."/>
            <person name="Savchenko A."/>
            <person name="Shiryaev A."/>
            <person name="Soop K."/>
            <person name="Spirin V."/>
            <person name="Szebenyi C."/>
            <person name="Tomsovsky M."/>
            <person name="Tulloss R.E."/>
            <person name="Uehling J."/>
            <person name="Grigoriev I.V."/>
            <person name="Vagvolgyi C."/>
            <person name="Papp T."/>
            <person name="Martin F.M."/>
            <person name="Miettinen O."/>
            <person name="Hibbett D.S."/>
            <person name="Nagy L.G."/>
        </authorList>
    </citation>
    <scope>NUCLEOTIDE SEQUENCE [LARGE SCALE GENOMIC DNA]</scope>
    <source>
        <strain evidence="2 3">FP101781</strain>
    </source>
</reference>
<comment type="caution">
    <text evidence="2">The sequence shown here is derived from an EMBL/GenBank/DDBJ whole genome shotgun (WGS) entry which is preliminary data.</text>
</comment>
<proteinExistence type="predicted"/>